<evidence type="ECO:0000256" key="1">
    <source>
        <dbReference type="SAM" id="MobiDB-lite"/>
    </source>
</evidence>
<name>A0ABX2LX73_9BURK</name>
<evidence type="ECO:0000313" key="2">
    <source>
        <dbReference type="EMBL" id="NUU02721.1"/>
    </source>
</evidence>
<protein>
    <recommendedName>
        <fullName evidence="4">Xaa-Pro dipeptidyl-peptidase-like domain-containing protein</fullName>
    </recommendedName>
</protein>
<dbReference type="SUPFAM" id="SSF53474">
    <property type="entry name" value="alpha/beta-Hydrolases"/>
    <property type="match status" value="1"/>
</dbReference>
<dbReference type="PANTHER" id="PTHR43265:SF1">
    <property type="entry name" value="ESTERASE ESTD"/>
    <property type="match status" value="1"/>
</dbReference>
<dbReference type="EMBL" id="JABFMT010000013">
    <property type="protein sequence ID" value="NUU02721.1"/>
    <property type="molecule type" value="Genomic_DNA"/>
</dbReference>
<dbReference type="Gene3D" id="3.40.50.1820">
    <property type="entry name" value="alpha/beta hydrolase"/>
    <property type="match status" value="1"/>
</dbReference>
<accession>A0ABX2LX73</accession>
<dbReference type="PANTHER" id="PTHR43265">
    <property type="entry name" value="ESTERASE ESTD"/>
    <property type="match status" value="1"/>
</dbReference>
<comment type="caution">
    <text evidence="2">The sequence shown here is derived from an EMBL/GenBank/DDBJ whole genome shotgun (WGS) entry which is preliminary data.</text>
</comment>
<dbReference type="RefSeq" id="WP_175354708.1">
    <property type="nucleotide sequence ID" value="NZ_JABFMT010000013.1"/>
</dbReference>
<feature type="region of interest" description="Disordered" evidence="1">
    <location>
        <begin position="32"/>
        <end position="53"/>
    </location>
</feature>
<dbReference type="InterPro" id="IPR053145">
    <property type="entry name" value="AB_hydrolase_Est10"/>
</dbReference>
<evidence type="ECO:0000313" key="3">
    <source>
        <dbReference type="Proteomes" id="UP000536746"/>
    </source>
</evidence>
<gene>
    <name evidence="2" type="ORF">HNO84_14035</name>
</gene>
<dbReference type="InterPro" id="IPR029058">
    <property type="entry name" value="AB_hydrolase_fold"/>
</dbReference>
<sequence>MHDNDALAQALSAEGPHGKLRGTLLSPSVNSAPTVLIAPGPGPTDRDGNGPGGLRAAIYRLPAQALETRGIASVRIDKRGMFESTLAGDPEDVRIDDYVSDVASWIVARTDNGGIWGGT</sequence>
<reference evidence="2 3" key="1">
    <citation type="journal article" date="2020" name="Front. Plant Sci.">
        <title>Isolation of Rhizosphere Bacteria That Improve Quality and Water Stress Tolerance in Greenhouse Ornamentals.</title>
        <authorList>
            <person name="Nordstedt N.P."/>
            <person name="Jones M.L."/>
        </authorList>
    </citation>
    <scope>NUCLEOTIDE SEQUENCE [LARGE SCALE GENOMIC DNA]</scope>
    <source>
        <strain evidence="2 3">C6C2</strain>
    </source>
</reference>
<keyword evidence="3" id="KW-1185">Reference proteome</keyword>
<dbReference type="Proteomes" id="UP000536746">
    <property type="component" value="Unassembled WGS sequence"/>
</dbReference>
<organism evidence="2 3">
    <name type="scientific">Herbaspirillum robiniae</name>
    <dbReference type="NCBI Taxonomy" id="2014887"/>
    <lineage>
        <taxon>Bacteria</taxon>
        <taxon>Pseudomonadati</taxon>
        <taxon>Pseudomonadota</taxon>
        <taxon>Betaproteobacteria</taxon>
        <taxon>Burkholderiales</taxon>
        <taxon>Oxalobacteraceae</taxon>
        <taxon>Herbaspirillum</taxon>
    </lineage>
</organism>
<proteinExistence type="predicted"/>
<evidence type="ECO:0008006" key="4">
    <source>
        <dbReference type="Google" id="ProtNLM"/>
    </source>
</evidence>